<keyword evidence="1" id="KW-0677">Repeat</keyword>
<dbReference type="InterPro" id="IPR002110">
    <property type="entry name" value="Ankyrin_rpt"/>
</dbReference>
<feature type="repeat" description="ANK" evidence="3">
    <location>
        <begin position="152"/>
        <end position="184"/>
    </location>
</feature>
<sequence>MATKPKEIPASPTGEDWIKQDKPKELLNWLTQQKEPMKCSQKLILYALRLGKWNCASELLKMEGTLLQTRDSMKQNILFYWADGLEQNKKVEEAIEWLNENISLEAIIELTKEENEEGSNILHAVSVAGQYKILQWIFNRIPGLNINGANNYGYTALHKACRHGQMKAIVWLLKHGSDISMVTINGDRPEHELIKCEHIELVPYVQPPIDWPKQSNLAINSDIQISLQAKYDRAQAIRLSFPKKSLSKTETIEYHSNQLSLCCSEYESLIVQTVQSVPQLAILCLLSLSDAILSHLFWAERIEIKSSLYRRAMGYATIAWITALNYFNLPNALLWQKYAASQRIRILSQILPTQKVFHSNYICGFLAKVWSFIIDRLSPPPCQYTLLLLGSFGRKEATAYSDIECACLIEEDNIENRTYFINVSSIFEIVLIGLGETPEELLTLFTTCNKTPQVMRDGLHADYFYMPHRTPDLLLHTPINLANIQRSHNWSL</sequence>
<accession>X6NWS5</accession>
<evidence type="ECO:0000256" key="1">
    <source>
        <dbReference type="ARBA" id="ARBA00022737"/>
    </source>
</evidence>
<dbReference type="Proteomes" id="UP000023152">
    <property type="component" value="Unassembled WGS sequence"/>
</dbReference>
<dbReference type="PROSITE" id="PS50297">
    <property type="entry name" value="ANK_REP_REGION"/>
    <property type="match status" value="1"/>
</dbReference>
<dbReference type="PROSITE" id="PS50088">
    <property type="entry name" value="ANK_REPEAT"/>
    <property type="match status" value="1"/>
</dbReference>
<proteinExistence type="predicted"/>
<protein>
    <recommendedName>
        <fullName evidence="4">Protein-PII uridylyltransferase N-terminal domain-containing protein</fullName>
    </recommendedName>
</protein>
<comment type="caution">
    <text evidence="5">The sequence shown here is derived from an EMBL/GenBank/DDBJ whole genome shotgun (WGS) entry which is preliminary data.</text>
</comment>
<organism evidence="5 6">
    <name type="scientific">Reticulomyxa filosa</name>
    <dbReference type="NCBI Taxonomy" id="46433"/>
    <lineage>
        <taxon>Eukaryota</taxon>
        <taxon>Sar</taxon>
        <taxon>Rhizaria</taxon>
        <taxon>Retaria</taxon>
        <taxon>Foraminifera</taxon>
        <taxon>Monothalamids</taxon>
        <taxon>Reticulomyxidae</taxon>
        <taxon>Reticulomyxa</taxon>
    </lineage>
</organism>
<dbReference type="Gene3D" id="1.25.40.20">
    <property type="entry name" value="Ankyrin repeat-containing domain"/>
    <property type="match status" value="1"/>
</dbReference>
<evidence type="ECO:0000313" key="5">
    <source>
        <dbReference type="EMBL" id="ETO30328.1"/>
    </source>
</evidence>
<name>X6NWS5_RETFI</name>
<keyword evidence="6" id="KW-1185">Reference proteome</keyword>
<evidence type="ECO:0000256" key="2">
    <source>
        <dbReference type="ARBA" id="ARBA00023043"/>
    </source>
</evidence>
<dbReference type="OrthoDB" id="19174at2759"/>
<reference evidence="5 6" key="1">
    <citation type="journal article" date="2013" name="Curr. Biol.">
        <title>The Genome of the Foraminiferan Reticulomyxa filosa.</title>
        <authorList>
            <person name="Glockner G."/>
            <person name="Hulsmann N."/>
            <person name="Schleicher M."/>
            <person name="Noegel A.A."/>
            <person name="Eichinger L."/>
            <person name="Gallinger C."/>
            <person name="Pawlowski J."/>
            <person name="Sierra R."/>
            <person name="Euteneuer U."/>
            <person name="Pillet L."/>
            <person name="Moustafa A."/>
            <person name="Platzer M."/>
            <person name="Groth M."/>
            <person name="Szafranski K."/>
            <person name="Schliwa M."/>
        </authorList>
    </citation>
    <scope>NUCLEOTIDE SEQUENCE [LARGE SCALE GENOMIC DNA]</scope>
</reference>
<dbReference type="Pfam" id="PF03445">
    <property type="entry name" value="DUF294"/>
    <property type="match status" value="1"/>
</dbReference>
<dbReference type="AlphaFoldDB" id="X6NWS5"/>
<dbReference type="SMART" id="SM00248">
    <property type="entry name" value="ANK"/>
    <property type="match status" value="2"/>
</dbReference>
<dbReference type="SUPFAM" id="SSF48403">
    <property type="entry name" value="Ankyrin repeat"/>
    <property type="match status" value="1"/>
</dbReference>
<keyword evidence="2 3" id="KW-0040">ANK repeat</keyword>
<dbReference type="GO" id="GO:0008773">
    <property type="term" value="F:[protein-PII] uridylyltransferase activity"/>
    <property type="evidence" value="ECO:0007669"/>
    <property type="project" value="InterPro"/>
</dbReference>
<dbReference type="InterPro" id="IPR036770">
    <property type="entry name" value="Ankyrin_rpt-contain_sf"/>
</dbReference>
<dbReference type="PANTHER" id="PTHR24173:SF74">
    <property type="entry name" value="ANKYRIN REPEAT DOMAIN-CONTAINING PROTEIN 16"/>
    <property type="match status" value="1"/>
</dbReference>
<dbReference type="InterPro" id="IPR005105">
    <property type="entry name" value="GlnD_Uridyltrans_N"/>
</dbReference>
<dbReference type="EMBL" id="ASPP01005533">
    <property type="protein sequence ID" value="ETO30328.1"/>
    <property type="molecule type" value="Genomic_DNA"/>
</dbReference>
<evidence type="ECO:0000259" key="4">
    <source>
        <dbReference type="Pfam" id="PF03445"/>
    </source>
</evidence>
<dbReference type="Pfam" id="PF12796">
    <property type="entry name" value="Ank_2"/>
    <property type="match status" value="1"/>
</dbReference>
<evidence type="ECO:0000313" key="6">
    <source>
        <dbReference type="Proteomes" id="UP000023152"/>
    </source>
</evidence>
<feature type="domain" description="Protein-PII uridylyltransferase N-terminal" evidence="4">
    <location>
        <begin position="365"/>
        <end position="427"/>
    </location>
</feature>
<evidence type="ECO:0000256" key="3">
    <source>
        <dbReference type="PROSITE-ProRule" id="PRU00023"/>
    </source>
</evidence>
<gene>
    <name evidence="5" type="ORF">RFI_06793</name>
</gene>
<dbReference type="PANTHER" id="PTHR24173">
    <property type="entry name" value="ANKYRIN REPEAT CONTAINING"/>
    <property type="match status" value="1"/>
</dbReference>